<dbReference type="PANTHER" id="PTHR24637">
    <property type="entry name" value="COLLAGEN"/>
    <property type="match status" value="1"/>
</dbReference>
<dbReference type="OMA" id="VYERDKT"/>
<dbReference type="STRING" id="905079.L1JPL6"/>
<proteinExistence type="predicted"/>
<feature type="region of interest" description="Disordered" evidence="1">
    <location>
        <begin position="124"/>
        <end position="246"/>
    </location>
</feature>
<evidence type="ECO:0000313" key="5">
    <source>
        <dbReference type="Proteomes" id="UP000011087"/>
    </source>
</evidence>
<keyword evidence="2" id="KW-0812">Transmembrane</keyword>
<dbReference type="AlphaFoldDB" id="L1JPL6"/>
<feature type="compositionally biased region" description="Low complexity" evidence="1">
    <location>
        <begin position="143"/>
        <end position="170"/>
    </location>
</feature>
<dbReference type="EMBL" id="JH992978">
    <property type="protein sequence ID" value="EKX50536.1"/>
    <property type="molecule type" value="Genomic_DNA"/>
</dbReference>
<reference evidence="4" key="3">
    <citation type="submission" date="2015-06" db="UniProtKB">
        <authorList>
            <consortium name="EnsemblProtists"/>
        </authorList>
    </citation>
    <scope>IDENTIFICATION</scope>
</reference>
<keyword evidence="2" id="KW-0472">Membrane</keyword>
<feature type="transmembrane region" description="Helical" evidence="2">
    <location>
        <begin position="32"/>
        <end position="52"/>
    </location>
</feature>
<dbReference type="eggNOG" id="KOG3544">
    <property type="taxonomic scope" value="Eukaryota"/>
</dbReference>
<reference evidence="5" key="2">
    <citation type="submission" date="2012-11" db="EMBL/GenBank/DDBJ databases">
        <authorList>
            <person name="Kuo A."/>
            <person name="Curtis B.A."/>
            <person name="Tanifuji G."/>
            <person name="Burki F."/>
            <person name="Gruber A."/>
            <person name="Irimia M."/>
            <person name="Maruyama S."/>
            <person name="Arias M.C."/>
            <person name="Ball S.G."/>
            <person name="Gile G.H."/>
            <person name="Hirakawa Y."/>
            <person name="Hopkins J.F."/>
            <person name="Rensing S.A."/>
            <person name="Schmutz J."/>
            <person name="Symeonidi A."/>
            <person name="Elias M."/>
            <person name="Eveleigh R.J."/>
            <person name="Herman E.K."/>
            <person name="Klute M.J."/>
            <person name="Nakayama T."/>
            <person name="Obornik M."/>
            <person name="Reyes-Prieto A."/>
            <person name="Armbrust E.V."/>
            <person name="Aves S.J."/>
            <person name="Beiko R.G."/>
            <person name="Coutinho P."/>
            <person name="Dacks J.B."/>
            <person name="Durnford D.G."/>
            <person name="Fast N.M."/>
            <person name="Green B.R."/>
            <person name="Grisdale C."/>
            <person name="Hempe F."/>
            <person name="Henrissat B."/>
            <person name="Hoppner M.P."/>
            <person name="Ishida K.-I."/>
            <person name="Kim E."/>
            <person name="Koreny L."/>
            <person name="Kroth P.G."/>
            <person name="Liu Y."/>
            <person name="Malik S.-B."/>
            <person name="Maier U.G."/>
            <person name="McRose D."/>
            <person name="Mock T."/>
            <person name="Neilson J.A."/>
            <person name="Onodera N.T."/>
            <person name="Poole A.M."/>
            <person name="Pritham E.J."/>
            <person name="Richards T.A."/>
            <person name="Rocap G."/>
            <person name="Roy S.W."/>
            <person name="Sarai C."/>
            <person name="Schaack S."/>
            <person name="Shirato S."/>
            <person name="Slamovits C.H."/>
            <person name="Spencer D.F."/>
            <person name="Suzuki S."/>
            <person name="Worden A.Z."/>
            <person name="Zauner S."/>
            <person name="Barry K."/>
            <person name="Bell C."/>
            <person name="Bharti A.K."/>
            <person name="Crow J.A."/>
            <person name="Grimwood J."/>
            <person name="Kramer R."/>
            <person name="Lindquist E."/>
            <person name="Lucas S."/>
            <person name="Salamov A."/>
            <person name="McFadden G.I."/>
            <person name="Lane C.E."/>
            <person name="Keeling P.J."/>
            <person name="Gray M.W."/>
            <person name="Grigoriev I.V."/>
            <person name="Archibald J.M."/>
        </authorList>
    </citation>
    <scope>NUCLEOTIDE SEQUENCE</scope>
    <source>
        <strain evidence="5">CCMP2712</strain>
    </source>
</reference>
<feature type="compositionally biased region" description="Low complexity" evidence="1">
    <location>
        <begin position="197"/>
        <end position="213"/>
    </location>
</feature>
<dbReference type="HOGENOM" id="CLU_1131521_0_0_1"/>
<dbReference type="RefSeq" id="XP_005837516.1">
    <property type="nucleotide sequence ID" value="XM_005837459.1"/>
</dbReference>
<evidence type="ECO:0000256" key="1">
    <source>
        <dbReference type="SAM" id="MobiDB-lite"/>
    </source>
</evidence>
<protein>
    <submittedName>
        <fullName evidence="3 4">Uncharacterized protein</fullName>
    </submittedName>
</protein>
<feature type="non-terminal residue" evidence="3">
    <location>
        <position position="246"/>
    </location>
</feature>
<name>L1JPL6_GUITC</name>
<reference evidence="3 5" key="1">
    <citation type="journal article" date="2012" name="Nature">
        <title>Algal genomes reveal evolutionary mosaicism and the fate of nucleomorphs.</title>
        <authorList>
            <consortium name="DOE Joint Genome Institute"/>
            <person name="Curtis B.A."/>
            <person name="Tanifuji G."/>
            <person name="Burki F."/>
            <person name="Gruber A."/>
            <person name="Irimia M."/>
            <person name="Maruyama S."/>
            <person name="Arias M.C."/>
            <person name="Ball S.G."/>
            <person name="Gile G.H."/>
            <person name="Hirakawa Y."/>
            <person name="Hopkins J.F."/>
            <person name="Kuo A."/>
            <person name="Rensing S.A."/>
            <person name="Schmutz J."/>
            <person name="Symeonidi A."/>
            <person name="Elias M."/>
            <person name="Eveleigh R.J."/>
            <person name="Herman E.K."/>
            <person name="Klute M.J."/>
            <person name="Nakayama T."/>
            <person name="Obornik M."/>
            <person name="Reyes-Prieto A."/>
            <person name="Armbrust E.V."/>
            <person name="Aves S.J."/>
            <person name="Beiko R.G."/>
            <person name="Coutinho P."/>
            <person name="Dacks J.B."/>
            <person name="Durnford D.G."/>
            <person name="Fast N.M."/>
            <person name="Green B.R."/>
            <person name="Grisdale C.J."/>
            <person name="Hempel F."/>
            <person name="Henrissat B."/>
            <person name="Hoppner M.P."/>
            <person name="Ishida K."/>
            <person name="Kim E."/>
            <person name="Koreny L."/>
            <person name="Kroth P.G."/>
            <person name="Liu Y."/>
            <person name="Malik S.B."/>
            <person name="Maier U.G."/>
            <person name="McRose D."/>
            <person name="Mock T."/>
            <person name="Neilson J.A."/>
            <person name="Onodera N.T."/>
            <person name="Poole A.M."/>
            <person name="Pritham E.J."/>
            <person name="Richards T.A."/>
            <person name="Rocap G."/>
            <person name="Roy S.W."/>
            <person name="Sarai C."/>
            <person name="Schaack S."/>
            <person name="Shirato S."/>
            <person name="Slamovits C.H."/>
            <person name="Spencer D.F."/>
            <person name="Suzuki S."/>
            <person name="Worden A.Z."/>
            <person name="Zauner S."/>
            <person name="Barry K."/>
            <person name="Bell C."/>
            <person name="Bharti A.K."/>
            <person name="Crow J.A."/>
            <person name="Grimwood J."/>
            <person name="Kramer R."/>
            <person name="Lindquist E."/>
            <person name="Lucas S."/>
            <person name="Salamov A."/>
            <person name="McFadden G.I."/>
            <person name="Lane C.E."/>
            <person name="Keeling P.J."/>
            <person name="Gray M.W."/>
            <person name="Grigoriev I.V."/>
            <person name="Archibald J.M."/>
        </authorList>
    </citation>
    <scope>NUCLEOTIDE SEQUENCE</scope>
    <source>
        <strain evidence="3 5">CCMP2712</strain>
    </source>
</reference>
<evidence type="ECO:0000313" key="3">
    <source>
        <dbReference type="EMBL" id="EKX50536.1"/>
    </source>
</evidence>
<dbReference type="GeneID" id="17307101"/>
<organism evidence="3">
    <name type="scientific">Guillardia theta (strain CCMP2712)</name>
    <name type="common">Cryptophyte</name>
    <dbReference type="NCBI Taxonomy" id="905079"/>
    <lineage>
        <taxon>Eukaryota</taxon>
        <taxon>Cryptophyceae</taxon>
        <taxon>Pyrenomonadales</taxon>
        <taxon>Geminigeraceae</taxon>
        <taxon>Guillardia</taxon>
    </lineage>
</organism>
<feature type="compositionally biased region" description="Pro residues" evidence="1">
    <location>
        <begin position="215"/>
        <end position="240"/>
    </location>
</feature>
<accession>L1JPL6</accession>
<keyword evidence="2" id="KW-1133">Transmembrane helix</keyword>
<dbReference type="Proteomes" id="UP000011087">
    <property type="component" value="Unassembled WGS sequence"/>
</dbReference>
<dbReference type="KEGG" id="gtt:GUITHDRAFT_161815"/>
<keyword evidence="5" id="KW-1185">Reference proteome</keyword>
<sequence length="246" mass="24596">MQGATYGSVADLPQPHAPHAPHAPHSRWRRSFVIAFSALCCVAVLGGALMHYRHPAVMEDCDEITCMMNSPTKPPGAVPATPRTLRPDEVSKLQEALKEEQGLEQEVQSDMAYLDGESKVNINVVMNPEGPKGNPGPMGEQGPQGDPGIPGPVGVVGPPGVPGRRGIVGPQGPPGAIGPKGDPGKQGPAGPPGPAGPSGDTGVEGPKGAKGAQGPPGPMGPEPPAGPPGPKGPQGPPGPVGPMGIA</sequence>
<feature type="region of interest" description="Disordered" evidence="1">
    <location>
        <begin position="1"/>
        <end position="24"/>
    </location>
</feature>
<dbReference type="PaxDb" id="55529-EKX50536"/>
<dbReference type="OrthoDB" id="10672726at2759"/>
<evidence type="ECO:0000313" key="4">
    <source>
        <dbReference type="EnsemblProtists" id="EKX50536"/>
    </source>
</evidence>
<gene>
    <name evidence="3" type="ORF">GUITHDRAFT_161815</name>
</gene>
<evidence type="ECO:0000256" key="2">
    <source>
        <dbReference type="SAM" id="Phobius"/>
    </source>
</evidence>
<dbReference type="PANTHER" id="PTHR24637:SF421">
    <property type="entry name" value="CUTICLE COLLAGEN DPY-2"/>
    <property type="match status" value="1"/>
</dbReference>
<dbReference type="EnsemblProtists" id="EKX50536">
    <property type="protein sequence ID" value="EKX50536"/>
    <property type="gene ID" value="GUITHDRAFT_161815"/>
</dbReference>